<evidence type="ECO:0000313" key="2">
    <source>
        <dbReference type="Proteomes" id="UP000295710"/>
    </source>
</evidence>
<proteinExistence type="predicted"/>
<dbReference type="AlphaFoldDB" id="A0A4R4FGW4"/>
<evidence type="ECO:0000313" key="1">
    <source>
        <dbReference type="EMBL" id="TDA22751.1"/>
    </source>
</evidence>
<sequence length="96" mass="11279">MADFFEDLGKRISDVANDIGKKTEDTLEIQKRRSDIRTLKRASERDLMDIGKMIYDKFRQGEINDTDCIALCEEIEKRGLQIEKQEEEIARIRGER</sequence>
<comment type="caution">
    <text evidence="1">The sequence shown here is derived from an EMBL/GenBank/DDBJ whole genome shotgun (WGS) entry which is preliminary data.</text>
</comment>
<dbReference type="Proteomes" id="UP000295710">
    <property type="component" value="Unassembled WGS sequence"/>
</dbReference>
<reference evidence="1 2" key="1">
    <citation type="journal article" date="2016" name="Nat. Microbiol.">
        <title>The Mouse Intestinal Bacterial Collection (miBC) provides host-specific insight into cultured diversity and functional potential of the gut microbiota.</title>
        <authorList>
            <person name="Lagkouvardos I."/>
            <person name="Pukall R."/>
            <person name="Abt B."/>
            <person name="Foesel B.U."/>
            <person name="Meier-Kolthoff J.P."/>
            <person name="Kumar N."/>
            <person name="Bresciani A."/>
            <person name="Martinez I."/>
            <person name="Just S."/>
            <person name="Ziegler C."/>
            <person name="Brugiroux S."/>
            <person name="Garzetti D."/>
            <person name="Wenning M."/>
            <person name="Bui T.P."/>
            <person name="Wang J."/>
            <person name="Hugenholtz F."/>
            <person name="Plugge C.M."/>
            <person name="Peterson D.A."/>
            <person name="Hornef M.W."/>
            <person name="Baines J.F."/>
            <person name="Smidt H."/>
            <person name="Walter J."/>
            <person name="Kristiansen K."/>
            <person name="Nielsen H.B."/>
            <person name="Haller D."/>
            <person name="Overmann J."/>
            <person name="Stecher B."/>
            <person name="Clavel T."/>
        </authorList>
    </citation>
    <scope>NUCLEOTIDE SEQUENCE [LARGE SCALE GENOMIC DNA]</scope>
    <source>
        <strain evidence="1 2">DSM 28560</strain>
    </source>
</reference>
<name>A0A4R4FGW4_9FIRM</name>
<organism evidence="1 2">
    <name type="scientific">Extibacter muris</name>
    <dbReference type="NCBI Taxonomy" id="1796622"/>
    <lineage>
        <taxon>Bacteria</taxon>
        <taxon>Bacillati</taxon>
        <taxon>Bacillota</taxon>
        <taxon>Clostridia</taxon>
        <taxon>Lachnospirales</taxon>
        <taxon>Lachnospiraceae</taxon>
        <taxon>Extibacter</taxon>
    </lineage>
</organism>
<gene>
    <name evidence="1" type="ORF">E1963_05020</name>
</gene>
<dbReference type="EMBL" id="SMMX01000003">
    <property type="protein sequence ID" value="TDA22751.1"/>
    <property type="molecule type" value="Genomic_DNA"/>
</dbReference>
<accession>A0A4R4FGW4</accession>
<dbReference type="RefSeq" id="WP_132275946.1">
    <property type="nucleotide sequence ID" value="NZ_JAOBST010000005.1"/>
</dbReference>
<keyword evidence="2" id="KW-1185">Reference proteome</keyword>
<protein>
    <submittedName>
        <fullName evidence="1">Uncharacterized protein</fullName>
    </submittedName>
</protein>